<accession>A0ABR3RU15</accession>
<sequence length="512" mass="57296">MMWNEMDHLARRPELVIMEAGGNNADFYPMADACLFNKDLLHFPPEDWSDIGVPERRDYGPEYPDPNGDCMKGLQQVQDTIGQNGSNMKGKVTDTINMWRSHAKTQNMDATLIVIGYGRFWAEGTDCNDWTFALPWALKKPKLHLQMRKDMNNLIDQVNQGIREAAESFGDAKIQYVDINPAFDNHRFCEDGHGLQDQLNFIDNGKVWIWNRPIPTFATLKKGSGSTVFKLWEDTDDNNNFPQPDAEINELLSDTDVGDNDISVVDAGDGTKKIKVVLDKNNGNRDTTLELEFDVETPTAPEEALKKRQSSTDSQPGSSLDSDSEGFMARTLHPTRDANNAMGTIVVNWLKQNWTPNDLSKGKHEGGLPADRALSIIIQGQPYTTDDGQRGFDYSWALYNTKKGQNAVCGQFNPNGPDIHGILADQNPIPVRDDLMQNPPFPSGTLRFQFDGEWCQYKSQDDQNPGRLFCFSLPDEGVACEADPKKGDPSAVTPCGPDGNTFDHHEVVMCNW</sequence>
<reference evidence="2 3" key="1">
    <citation type="submission" date="2024-02" db="EMBL/GenBank/DDBJ databases">
        <title>De novo assembly and annotation of 12 fungi associated with fruit tree decline syndrome in Ontario, Canada.</title>
        <authorList>
            <person name="Sulman M."/>
            <person name="Ellouze W."/>
            <person name="Ilyukhin E."/>
        </authorList>
    </citation>
    <scope>NUCLEOTIDE SEQUENCE [LARGE SCALE GENOMIC DNA]</scope>
    <source>
        <strain evidence="2 3">M42-189</strain>
    </source>
</reference>
<gene>
    <name evidence="2" type="ORF">SLS60_002833</name>
</gene>
<dbReference type="InterPro" id="IPR036514">
    <property type="entry name" value="SGNH_hydro_sf"/>
</dbReference>
<dbReference type="PANTHER" id="PTHR37981:SF1">
    <property type="entry name" value="SGNH HYDROLASE-TYPE ESTERASE DOMAIN-CONTAINING PROTEIN"/>
    <property type="match status" value="1"/>
</dbReference>
<comment type="caution">
    <text evidence="2">The sequence shown here is derived from an EMBL/GenBank/DDBJ whole genome shotgun (WGS) entry which is preliminary data.</text>
</comment>
<evidence type="ECO:0000313" key="2">
    <source>
        <dbReference type="EMBL" id="KAL1607895.1"/>
    </source>
</evidence>
<feature type="region of interest" description="Disordered" evidence="1">
    <location>
        <begin position="293"/>
        <end position="325"/>
    </location>
</feature>
<dbReference type="SUPFAM" id="SSF52266">
    <property type="entry name" value="SGNH hydrolase"/>
    <property type="match status" value="1"/>
</dbReference>
<dbReference type="InterPro" id="IPR037460">
    <property type="entry name" value="SEST-like"/>
</dbReference>
<evidence type="ECO:0000313" key="3">
    <source>
        <dbReference type="Proteomes" id="UP001521785"/>
    </source>
</evidence>
<dbReference type="Gene3D" id="3.40.50.1110">
    <property type="entry name" value="SGNH hydrolase"/>
    <property type="match status" value="1"/>
</dbReference>
<dbReference type="Proteomes" id="UP001521785">
    <property type="component" value="Unassembled WGS sequence"/>
</dbReference>
<feature type="compositionally biased region" description="Polar residues" evidence="1">
    <location>
        <begin position="311"/>
        <end position="321"/>
    </location>
</feature>
<keyword evidence="3" id="KW-1185">Reference proteome</keyword>
<dbReference type="PANTHER" id="PTHR37981">
    <property type="entry name" value="LIPASE 2"/>
    <property type="match status" value="1"/>
</dbReference>
<dbReference type="EMBL" id="JAKJXO020000003">
    <property type="protein sequence ID" value="KAL1607895.1"/>
    <property type="molecule type" value="Genomic_DNA"/>
</dbReference>
<organism evidence="2 3">
    <name type="scientific">Paraconiothyrium brasiliense</name>
    <dbReference type="NCBI Taxonomy" id="300254"/>
    <lineage>
        <taxon>Eukaryota</taxon>
        <taxon>Fungi</taxon>
        <taxon>Dikarya</taxon>
        <taxon>Ascomycota</taxon>
        <taxon>Pezizomycotina</taxon>
        <taxon>Dothideomycetes</taxon>
        <taxon>Pleosporomycetidae</taxon>
        <taxon>Pleosporales</taxon>
        <taxon>Massarineae</taxon>
        <taxon>Didymosphaeriaceae</taxon>
        <taxon>Paraconiothyrium</taxon>
    </lineage>
</organism>
<protein>
    <submittedName>
        <fullName evidence="2">Uncharacterized protein</fullName>
    </submittedName>
</protein>
<evidence type="ECO:0000256" key="1">
    <source>
        <dbReference type="SAM" id="MobiDB-lite"/>
    </source>
</evidence>
<proteinExistence type="predicted"/>
<name>A0ABR3RU15_9PLEO</name>